<dbReference type="Pfam" id="PF00085">
    <property type="entry name" value="Thioredoxin"/>
    <property type="match status" value="1"/>
</dbReference>
<keyword evidence="1" id="KW-1015">Disulfide bond</keyword>
<dbReference type="InterPro" id="IPR036249">
    <property type="entry name" value="Thioredoxin-like_sf"/>
</dbReference>
<organism evidence="3">
    <name type="scientific">viral metagenome</name>
    <dbReference type="NCBI Taxonomy" id="1070528"/>
    <lineage>
        <taxon>unclassified sequences</taxon>
        <taxon>metagenomes</taxon>
        <taxon>organismal metagenomes</taxon>
    </lineage>
</organism>
<feature type="domain" description="Thioredoxin" evidence="2">
    <location>
        <begin position="25"/>
        <end position="103"/>
    </location>
</feature>
<evidence type="ECO:0000313" key="3">
    <source>
        <dbReference type="EMBL" id="QHT12055.1"/>
    </source>
</evidence>
<protein>
    <recommendedName>
        <fullName evidence="2">Thioredoxin domain-containing protein</fullName>
    </recommendedName>
</protein>
<sequence length="109" mass="12550">MKYLETQEQFEELIGRIPVREPLPSLTVIWFSAAWCGPCKKIQINKLMSDFPANWLKCDVDQNNYTAGFCGIRSVPTFMVIYNTKILETKASSDTNEILQWLNSLLTKN</sequence>
<dbReference type="SUPFAM" id="SSF52833">
    <property type="entry name" value="Thioredoxin-like"/>
    <property type="match status" value="1"/>
</dbReference>
<name>A0A6C0D8Q7_9ZZZZ</name>
<dbReference type="AlphaFoldDB" id="A0A6C0D8Q7"/>
<proteinExistence type="predicted"/>
<reference evidence="3" key="1">
    <citation type="journal article" date="2020" name="Nature">
        <title>Giant virus diversity and host interactions through global metagenomics.</title>
        <authorList>
            <person name="Schulz F."/>
            <person name="Roux S."/>
            <person name="Paez-Espino D."/>
            <person name="Jungbluth S."/>
            <person name="Walsh D.A."/>
            <person name="Denef V.J."/>
            <person name="McMahon K.D."/>
            <person name="Konstantinidis K.T."/>
            <person name="Eloe-Fadrosh E.A."/>
            <person name="Kyrpides N.C."/>
            <person name="Woyke T."/>
        </authorList>
    </citation>
    <scope>NUCLEOTIDE SEQUENCE</scope>
    <source>
        <strain evidence="3">GVMAG-M-3300023174-129</strain>
    </source>
</reference>
<dbReference type="Gene3D" id="3.40.30.10">
    <property type="entry name" value="Glutaredoxin"/>
    <property type="match status" value="1"/>
</dbReference>
<dbReference type="EMBL" id="MN739541">
    <property type="protein sequence ID" value="QHT12055.1"/>
    <property type="molecule type" value="Genomic_DNA"/>
</dbReference>
<dbReference type="PANTHER" id="PTHR46115">
    <property type="entry name" value="THIOREDOXIN-LIKE PROTEIN 1"/>
    <property type="match status" value="1"/>
</dbReference>
<evidence type="ECO:0000259" key="2">
    <source>
        <dbReference type="Pfam" id="PF00085"/>
    </source>
</evidence>
<accession>A0A6C0D8Q7</accession>
<dbReference type="InterPro" id="IPR013766">
    <property type="entry name" value="Thioredoxin_domain"/>
</dbReference>
<evidence type="ECO:0000256" key="1">
    <source>
        <dbReference type="ARBA" id="ARBA00023157"/>
    </source>
</evidence>
<dbReference type="CDD" id="cd02947">
    <property type="entry name" value="TRX_family"/>
    <property type="match status" value="1"/>
</dbReference>